<name>A0AC35TKK2_9BILA</name>
<reference evidence="2" key="1">
    <citation type="submission" date="2016-11" db="UniProtKB">
        <authorList>
            <consortium name="WormBaseParasite"/>
        </authorList>
    </citation>
    <scope>IDENTIFICATION</scope>
    <source>
        <strain evidence="2">KR3021</strain>
    </source>
</reference>
<dbReference type="WBParaSite" id="RSKR_0000143300.1">
    <property type="protein sequence ID" value="RSKR_0000143300.1"/>
    <property type="gene ID" value="RSKR_0000143300"/>
</dbReference>
<organism evidence="1 2">
    <name type="scientific">Rhabditophanes sp. KR3021</name>
    <dbReference type="NCBI Taxonomy" id="114890"/>
    <lineage>
        <taxon>Eukaryota</taxon>
        <taxon>Metazoa</taxon>
        <taxon>Ecdysozoa</taxon>
        <taxon>Nematoda</taxon>
        <taxon>Chromadorea</taxon>
        <taxon>Rhabditida</taxon>
        <taxon>Tylenchina</taxon>
        <taxon>Panagrolaimomorpha</taxon>
        <taxon>Strongyloidoidea</taxon>
        <taxon>Alloionematidae</taxon>
        <taxon>Rhabditophanes</taxon>
    </lineage>
</organism>
<sequence length="236" mass="25747">MEGEKSTNNIEEPNSNVEEPQTLEQYCESVIEAIREFGICDDNEIALIAAKKTYPLGPEAALNWIIDRSNPEDFVLNTSDSESSDEEDESSEDEMGATASTAITESMSSAIMTARKLARTHKMVLVVNQSLGMTKGKMAAQVGHAVLGVYQSALKTETGIEAVNKWTKMGQVKICVKGTSTEHLMELFKEAKDNDCWAYIVQDAGYTQIPPGSRTVVGIFGDVESVDKVTGQLKLL</sequence>
<evidence type="ECO:0000313" key="2">
    <source>
        <dbReference type="WBParaSite" id="RSKR_0000143300.1"/>
    </source>
</evidence>
<dbReference type="Proteomes" id="UP000095286">
    <property type="component" value="Unplaced"/>
</dbReference>
<proteinExistence type="predicted"/>
<accession>A0AC35TKK2</accession>
<protein>
    <submittedName>
        <fullName evidence="2">Aminoacyl-tRNA hydrolase</fullName>
    </submittedName>
</protein>
<evidence type="ECO:0000313" key="1">
    <source>
        <dbReference type="Proteomes" id="UP000095286"/>
    </source>
</evidence>